<evidence type="ECO:0000256" key="1">
    <source>
        <dbReference type="SAM" id="MobiDB-lite"/>
    </source>
</evidence>
<sequence>MSVHGPRAPIHRRHEVLRRGFSDNEIRRRHRGQRWHRIRRGTYVKNAAFVDLDVIERHRLLIDAVLPDMADQTVLSHQSAALVYGCPLWQTPLDRVCVTRDRRHGGRIKPDVKMHCAPVDQVAIVDGYQLTTPARTVVDLARTLSRESAVVAGDALVGAFGIEGAELAMELERAKFRHGIAHAKRVLARLDGRSESVGESRSRLMLERLGLPQPRSQGNVFDPAGKFVGRVDFYYEKAAVLCEFDGRIKYGRLLQPGQTPGDAVYQEKIREDALRALGFQVIRWTWEDLTDPDPDLTPRLHAALSRARTPTQGRLDPACPRTPRPLTLRPL</sequence>
<organism evidence="2 3">
    <name type="scientific">Nocardia pulmonis</name>
    <dbReference type="NCBI Taxonomy" id="2951408"/>
    <lineage>
        <taxon>Bacteria</taxon>
        <taxon>Bacillati</taxon>
        <taxon>Actinomycetota</taxon>
        <taxon>Actinomycetes</taxon>
        <taxon>Mycobacteriales</taxon>
        <taxon>Nocardiaceae</taxon>
        <taxon>Nocardia</taxon>
    </lineage>
</organism>
<keyword evidence="3" id="KW-1185">Reference proteome</keyword>
<feature type="region of interest" description="Disordered" evidence="1">
    <location>
        <begin position="305"/>
        <end position="331"/>
    </location>
</feature>
<accession>A0A9X2E543</accession>
<dbReference type="EMBL" id="JAMRXG010000004">
    <property type="protein sequence ID" value="MCM6773810.1"/>
    <property type="molecule type" value="Genomic_DNA"/>
</dbReference>
<evidence type="ECO:0000313" key="2">
    <source>
        <dbReference type="EMBL" id="MCM6773810.1"/>
    </source>
</evidence>
<gene>
    <name evidence="2" type="ORF">NDR86_10050</name>
</gene>
<name>A0A9X2E543_9NOCA</name>
<reference evidence="2" key="1">
    <citation type="submission" date="2022-06" db="EMBL/GenBank/DDBJ databases">
        <title>Novel species in genus nocardia.</title>
        <authorList>
            <person name="Li F."/>
        </authorList>
    </citation>
    <scope>NUCLEOTIDE SEQUENCE</scope>
    <source>
        <strain evidence="2">CDC141</strain>
    </source>
</reference>
<comment type="caution">
    <text evidence="2">The sequence shown here is derived from an EMBL/GenBank/DDBJ whole genome shotgun (WGS) entry which is preliminary data.</text>
</comment>
<evidence type="ECO:0000313" key="3">
    <source>
        <dbReference type="Proteomes" id="UP001139157"/>
    </source>
</evidence>
<dbReference type="RefSeq" id="WP_251910902.1">
    <property type="nucleotide sequence ID" value="NZ_JAMRXG010000004.1"/>
</dbReference>
<evidence type="ECO:0008006" key="4">
    <source>
        <dbReference type="Google" id="ProtNLM"/>
    </source>
</evidence>
<dbReference type="AlphaFoldDB" id="A0A9X2E543"/>
<protein>
    <recommendedName>
        <fullName evidence="4">Transcriptional regulator, AbiEi antitoxin, Type IV TA system</fullName>
    </recommendedName>
</protein>
<proteinExistence type="predicted"/>
<dbReference type="Proteomes" id="UP001139157">
    <property type="component" value="Unassembled WGS sequence"/>
</dbReference>